<dbReference type="UniPathway" id="UPA00344"/>
<dbReference type="InterPro" id="IPR036688">
    <property type="entry name" value="MoeA_C_domain_IV_sf"/>
</dbReference>
<dbReference type="RefSeq" id="WP_094983589.1">
    <property type="nucleotide sequence ID" value="NZ_NHNI01000001.1"/>
</dbReference>
<dbReference type="Gene3D" id="2.170.190.11">
    <property type="entry name" value="Molybdopterin biosynthesis moea protein, domain 3"/>
    <property type="match status" value="1"/>
</dbReference>
<dbReference type="Pfam" id="PF00994">
    <property type="entry name" value="MoCF_biosynth"/>
    <property type="match status" value="1"/>
</dbReference>
<evidence type="ECO:0000313" key="13">
    <source>
        <dbReference type="EMBL" id="OZY85743.1"/>
    </source>
</evidence>
<dbReference type="InterPro" id="IPR005111">
    <property type="entry name" value="MoeA_C_domain_IV"/>
</dbReference>
<dbReference type="EMBL" id="NHNI01000001">
    <property type="protein sequence ID" value="OZY85743.1"/>
    <property type="molecule type" value="Genomic_DNA"/>
</dbReference>
<proteinExistence type="inferred from homology"/>
<dbReference type="PROSITE" id="PS01079">
    <property type="entry name" value="MOCF_BIOSYNTHESIS_2"/>
    <property type="match status" value="1"/>
</dbReference>
<evidence type="ECO:0000259" key="12">
    <source>
        <dbReference type="SMART" id="SM00852"/>
    </source>
</evidence>
<dbReference type="FunFam" id="2.170.190.11:FF:000001">
    <property type="entry name" value="Molybdopterin molybdenumtransferase"/>
    <property type="match status" value="1"/>
</dbReference>
<dbReference type="InterPro" id="IPR036135">
    <property type="entry name" value="MoeA_linker/N_sf"/>
</dbReference>
<dbReference type="PANTHER" id="PTHR10192:SF5">
    <property type="entry name" value="GEPHYRIN"/>
    <property type="match status" value="1"/>
</dbReference>
<comment type="function">
    <text evidence="2 11">Catalyzes the insertion of molybdate into adenylated molybdopterin with the concomitant release of AMP.</text>
</comment>
<keyword evidence="5 11" id="KW-0500">Molybdenum</keyword>
<sequence length="407" mass="42996">MDPCSQPDLLPVELALERILNQLVPLADHETLPLADGLDRVLASAVVAPVNVPSGDNSAMDGYALRAADCTSPLRVIGDVFAGRPFAGALAAGEAVRIMTGGLIPAGADAVVMQENTQRSGDLVTINAIPRIGENIRRAGEDIALGTQLLPAGKMINALDIGLLASVGCASLPLIRKVRIALLTTGDELLVPGTAPVQGKIYDSNRPLLAALLQRLPVELLDIGIIPDDPLALRRAFVRASEWADVVISTGGVSVGDADYTKTILAELGAIDFWKIAMKPGKPFAFGRLGQSWFFGLPGNPVSTAVTYHQLVVPALRHLAGEVFSPAETIIAQVLSPLKKQPGRMDFQRGVLSCPEGQNRVVSAGLQSSGVLSGMAKANCYICLERERGPVAAGEWVSVIPFDRFIR</sequence>
<reference evidence="14" key="1">
    <citation type="submission" date="2017-05" db="EMBL/GenBank/DDBJ databases">
        <authorList>
            <person name="Barney B.M."/>
        </authorList>
    </citation>
    <scope>NUCLEOTIDE SEQUENCE [LARGE SCALE GENOMIC DNA]</scope>
    <source>
        <strain evidence="14">PSBB022</strain>
    </source>
</reference>
<dbReference type="GO" id="GO:0006777">
    <property type="term" value="P:Mo-molybdopterin cofactor biosynthetic process"/>
    <property type="evidence" value="ECO:0007669"/>
    <property type="project" value="UniProtKB-UniRule"/>
</dbReference>
<evidence type="ECO:0000313" key="14">
    <source>
        <dbReference type="Proteomes" id="UP000216101"/>
    </source>
</evidence>
<dbReference type="InterPro" id="IPR008284">
    <property type="entry name" value="MoCF_biosynth_CS"/>
</dbReference>
<keyword evidence="14" id="KW-1185">Reference proteome</keyword>
<evidence type="ECO:0000256" key="8">
    <source>
        <dbReference type="ARBA" id="ARBA00022842"/>
    </source>
</evidence>
<keyword evidence="6 11" id="KW-0808">Transferase</keyword>
<evidence type="ECO:0000256" key="1">
    <source>
        <dbReference type="ARBA" id="ARBA00001946"/>
    </source>
</evidence>
<keyword evidence="8 11" id="KW-0460">Magnesium</keyword>
<dbReference type="Gene3D" id="2.40.340.10">
    <property type="entry name" value="MoeA, C-terminal, domain IV"/>
    <property type="match status" value="1"/>
</dbReference>
<dbReference type="NCBIfam" id="NF045515">
    <property type="entry name" value="Glp_gephyrin"/>
    <property type="match status" value="1"/>
</dbReference>
<evidence type="ECO:0000256" key="3">
    <source>
        <dbReference type="ARBA" id="ARBA00005046"/>
    </source>
</evidence>
<evidence type="ECO:0000256" key="6">
    <source>
        <dbReference type="ARBA" id="ARBA00022679"/>
    </source>
</evidence>
<dbReference type="InterPro" id="IPR036425">
    <property type="entry name" value="MoaB/Mog-like_dom_sf"/>
</dbReference>
<comment type="pathway">
    <text evidence="3 11">Cofactor biosynthesis; molybdopterin biosynthesis.</text>
</comment>
<dbReference type="InterPro" id="IPR005110">
    <property type="entry name" value="MoeA_linker/N"/>
</dbReference>
<dbReference type="SUPFAM" id="SSF63882">
    <property type="entry name" value="MoeA N-terminal region -like"/>
    <property type="match status" value="1"/>
</dbReference>
<dbReference type="Pfam" id="PF03454">
    <property type="entry name" value="MoeA_C"/>
    <property type="match status" value="1"/>
</dbReference>
<dbReference type="Gene3D" id="3.40.980.10">
    <property type="entry name" value="MoaB/Mog-like domain"/>
    <property type="match status" value="1"/>
</dbReference>
<evidence type="ECO:0000256" key="2">
    <source>
        <dbReference type="ARBA" id="ARBA00002901"/>
    </source>
</evidence>
<comment type="cofactor">
    <cofactor evidence="1 11">
        <name>Mg(2+)</name>
        <dbReference type="ChEBI" id="CHEBI:18420"/>
    </cofactor>
</comment>
<comment type="catalytic activity">
    <reaction evidence="10">
        <text>adenylyl-molybdopterin + molybdate = Mo-molybdopterin + AMP + H(+)</text>
        <dbReference type="Rhea" id="RHEA:35047"/>
        <dbReference type="ChEBI" id="CHEBI:15378"/>
        <dbReference type="ChEBI" id="CHEBI:36264"/>
        <dbReference type="ChEBI" id="CHEBI:62727"/>
        <dbReference type="ChEBI" id="CHEBI:71302"/>
        <dbReference type="ChEBI" id="CHEBI:456215"/>
        <dbReference type="EC" id="2.10.1.1"/>
    </reaction>
</comment>
<dbReference type="FunFam" id="3.40.980.10:FF:000004">
    <property type="entry name" value="Molybdopterin molybdenumtransferase"/>
    <property type="match status" value="1"/>
</dbReference>
<dbReference type="InterPro" id="IPR038987">
    <property type="entry name" value="MoeA-like"/>
</dbReference>
<dbReference type="EC" id="2.10.1.1" evidence="11"/>
<organism evidence="13 14">
    <name type="scientific">Cellvibrio mixtus</name>
    <dbReference type="NCBI Taxonomy" id="39650"/>
    <lineage>
        <taxon>Bacteria</taxon>
        <taxon>Pseudomonadati</taxon>
        <taxon>Pseudomonadota</taxon>
        <taxon>Gammaproteobacteria</taxon>
        <taxon>Cellvibrionales</taxon>
        <taxon>Cellvibrionaceae</taxon>
        <taxon>Cellvibrio</taxon>
    </lineage>
</organism>
<dbReference type="SUPFAM" id="SSF63867">
    <property type="entry name" value="MoeA C-terminal domain-like"/>
    <property type="match status" value="1"/>
</dbReference>
<keyword evidence="9 11" id="KW-0501">Molybdenum cofactor biosynthesis</keyword>
<evidence type="ECO:0000256" key="7">
    <source>
        <dbReference type="ARBA" id="ARBA00022723"/>
    </source>
</evidence>
<evidence type="ECO:0000256" key="9">
    <source>
        <dbReference type="ARBA" id="ARBA00023150"/>
    </source>
</evidence>
<name>A0A266Q782_9GAMM</name>
<keyword evidence="7 11" id="KW-0479">Metal-binding</keyword>
<dbReference type="GO" id="GO:0061599">
    <property type="term" value="F:molybdopterin molybdotransferase activity"/>
    <property type="evidence" value="ECO:0007669"/>
    <property type="project" value="UniProtKB-UniRule"/>
</dbReference>
<dbReference type="AlphaFoldDB" id="A0A266Q782"/>
<dbReference type="SMART" id="SM00852">
    <property type="entry name" value="MoCF_biosynth"/>
    <property type="match status" value="1"/>
</dbReference>
<dbReference type="PANTHER" id="PTHR10192">
    <property type="entry name" value="MOLYBDOPTERIN BIOSYNTHESIS PROTEIN"/>
    <property type="match status" value="1"/>
</dbReference>
<dbReference type="Pfam" id="PF03453">
    <property type="entry name" value="MoeA_N"/>
    <property type="match status" value="1"/>
</dbReference>
<dbReference type="GO" id="GO:0046872">
    <property type="term" value="F:metal ion binding"/>
    <property type="evidence" value="ECO:0007669"/>
    <property type="project" value="UniProtKB-UniRule"/>
</dbReference>
<dbReference type="SUPFAM" id="SSF53218">
    <property type="entry name" value="Molybdenum cofactor biosynthesis proteins"/>
    <property type="match status" value="1"/>
</dbReference>
<evidence type="ECO:0000256" key="5">
    <source>
        <dbReference type="ARBA" id="ARBA00022505"/>
    </source>
</evidence>
<evidence type="ECO:0000256" key="11">
    <source>
        <dbReference type="RuleBase" id="RU365090"/>
    </source>
</evidence>
<evidence type="ECO:0000256" key="4">
    <source>
        <dbReference type="ARBA" id="ARBA00010763"/>
    </source>
</evidence>
<dbReference type="InterPro" id="IPR001453">
    <property type="entry name" value="MoaB/Mog_dom"/>
</dbReference>
<comment type="similarity">
    <text evidence="4 11">Belongs to the MoeA family.</text>
</comment>
<dbReference type="CDD" id="cd00887">
    <property type="entry name" value="MoeA"/>
    <property type="match status" value="1"/>
</dbReference>
<dbReference type="Gene3D" id="3.90.105.10">
    <property type="entry name" value="Molybdopterin biosynthesis moea protein, domain 2"/>
    <property type="match status" value="1"/>
</dbReference>
<accession>A0A266Q782</accession>
<protein>
    <recommendedName>
        <fullName evidence="11">Molybdopterin molybdenumtransferase</fullName>
        <ecNumber evidence="11">2.10.1.1</ecNumber>
    </recommendedName>
</protein>
<dbReference type="Proteomes" id="UP000216101">
    <property type="component" value="Unassembled WGS sequence"/>
</dbReference>
<evidence type="ECO:0000256" key="10">
    <source>
        <dbReference type="ARBA" id="ARBA00047317"/>
    </source>
</evidence>
<comment type="caution">
    <text evidence="13">The sequence shown here is derived from an EMBL/GenBank/DDBJ whole genome shotgun (WGS) entry which is preliminary data.</text>
</comment>
<gene>
    <name evidence="13" type="ORF">CBP51_01440</name>
</gene>
<dbReference type="NCBIfam" id="TIGR00177">
    <property type="entry name" value="molyb_syn"/>
    <property type="match status" value="1"/>
</dbReference>
<dbReference type="GO" id="GO:0005829">
    <property type="term" value="C:cytosol"/>
    <property type="evidence" value="ECO:0007669"/>
    <property type="project" value="TreeGrafter"/>
</dbReference>
<feature type="domain" description="MoaB/Mog" evidence="12">
    <location>
        <begin position="181"/>
        <end position="318"/>
    </location>
</feature>